<gene>
    <name evidence="2" type="ORF">DI598_04000</name>
</gene>
<dbReference type="InterPro" id="IPR050834">
    <property type="entry name" value="Glycosyltransf_2"/>
</dbReference>
<comment type="caution">
    <text evidence="2">The sequence shown here is derived from an EMBL/GenBank/DDBJ whole genome shotgun (WGS) entry which is preliminary data.</text>
</comment>
<dbReference type="Pfam" id="PF00535">
    <property type="entry name" value="Glycos_transf_2"/>
    <property type="match status" value="1"/>
</dbReference>
<reference evidence="2 3" key="1">
    <citation type="submission" date="2017-11" db="EMBL/GenBank/DDBJ databases">
        <title>Infants hospitalized years apart are colonized by the same room-sourced microbial strains.</title>
        <authorList>
            <person name="Brooks B."/>
            <person name="Olm M.R."/>
            <person name="Firek B.A."/>
            <person name="Baker R."/>
            <person name="Thomas B.C."/>
            <person name="Morowitz M.J."/>
            <person name="Banfield J.F."/>
        </authorList>
    </citation>
    <scope>NUCLEOTIDE SEQUENCE [LARGE SCALE GENOMIC DNA]</scope>
    <source>
        <strain evidence="2">S2_009_000_R2_76</strain>
    </source>
</reference>
<dbReference type="PANTHER" id="PTHR43685">
    <property type="entry name" value="GLYCOSYLTRANSFERASE"/>
    <property type="match status" value="1"/>
</dbReference>
<dbReference type="EMBL" id="QFOI01000042">
    <property type="protein sequence ID" value="PZP51106.1"/>
    <property type="molecule type" value="Genomic_DNA"/>
</dbReference>
<dbReference type="PANTHER" id="PTHR43685:SF11">
    <property type="entry name" value="GLYCOSYLTRANSFERASE TAGX-RELATED"/>
    <property type="match status" value="1"/>
</dbReference>
<dbReference type="SUPFAM" id="SSF53448">
    <property type="entry name" value="Nucleotide-diphospho-sugar transferases"/>
    <property type="match status" value="1"/>
</dbReference>
<feature type="domain" description="Glycosyltransferase 2-like" evidence="1">
    <location>
        <begin position="5"/>
        <end position="117"/>
    </location>
</feature>
<dbReference type="Proteomes" id="UP000249645">
    <property type="component" value="Unassembled WGS sequence"/>
</dbReference>
<dbReference type="AlphaFoldDB" id="A0A2W5GZ69"/>
<evidence type="ECO:0000313" key="3">
    <source>
        <dbReference type="Proteomes" id="UP000249645"/>
    </source>
</evidence>
<sequence length="314" mass="36589">MPFISVFIPAYKNVHFLERLMRSILEQTYVDYEVIITDDSPDESVKKLVNSYLLENDHWHYYRNEPSLGMPQNWNYGLSLCKGDWIKIMHDDDWFSSNTSLYSFAIAAKISNYGFIFSAYSNIFANGNSVEIVASNYRKKLLKKEPLSLLSDNVVGPPSVTMVRNSIHELYDERLKWRVDIDYYIRVLNMSGDFTFIPEPLINVGIGAEQVTNEVKYNKNIELPEALIILEKYGTQSLKNIVIYDSWWRFVRNLKITDLSMLAQYTFSKNSWPIIIQCIVKDVNQLPMNLRSIGIFSKVAMLFSFLKNYNRIDA</sequence>
<proteinExistence type="predicted"/>
<dbReference type="InterPro" id="IPR029044">
    <property type="entry name" value="Nucleotide-diphossugar_trans"/>
</dbReference>
<evidence type="ECO:0000259" key="1">
    <source>
        <dbReference type="Pfam" id="PF00535"/>
    </source>
</evidence>
<organism evidence="2 3">
    <name type="scientific">Pseudopedobacter saltans</name>
    <dbReference type="NCBI Taxonomy" id="151895"/>
    <lineage>
        <taxon>Bacteria</taxon>
        <taxon>Pseudomonadati</taxon>
        <taxon>Bacteroidota</taxon>
        <taxon>Sphingobacteriia</taxon>
        <taxon>Sphingobacteriales</taxon>
        <taxon>Sphingobacteriaceae</taxon>
        <taxon>Pseudopedobacter</taxon>
    </lineage>
</organism>
<protein>
    <recommendedName>
        <fullName evidence="1">Glycosyltransferase 2-like domain-containing protein</fullName>
    </recommendedName>
</protein>
<name>A0A2W5GZ69_9SPHI</name>
<dbReference type="InterPro" id="IPR001173">
    <property type="entry name" value="Glyco_trans_2-like"/>
</dbReference>
<accession>A0A2W5GZ69</accession>
<evidence type="ECO:0000313" key="2">
    <source>
        <dbReference type="EMBL" id="PZP51106.1"/>
    </source>
</evidence>
<dbReference type="Gene3D" id="3.90.550.10">
    <property type="entry name" value="Spore Coat Polysaccharide Biosynthesis Protein SpsA, Chain A"/>
    <property type="match status" value="1"/>
</dbReference>